<protein>
    <submittedName>
        <fullName evidence="1">Uncharacterized protein</fullName>
    </submittedName>
</protein>
<dbReference type="AlphaFoldDB" id="A0A401NVR2"/>
<reference evidence="1 2" key="1">
    <citation type="journal article" date="2018" name="Nat. Ecol. Evol.">
        <title>Shark genomes provide insights into elasmobranch evolution and the origin of vertebrates.</title>
        <authorList>
            <person name="Hara Y"/>
            <person name="Yamaguchi K"/>
            <person name="Onimaru K"/>
            <person name="Kadota M"/>
            <person name="Koyanagi M"/>
            <person name="Keeley SD"/>
            <person name="Tatsumi K"/>
            <person name="Tanaka K"/>
            <person name="Motone F"/>
            <person name="Kageyama Y"/>
            <person name="Nozu R"/>
            <person name="Adachi N"/>
            <person name="Nishimura O"/>
            <person name="Nakagawa R"/>
            <person name="Tanegashima C"/>
            <person name="Kiyatake I"/>
            <person name="Matsumoto R"/>
            <person name="Murakumo K"/>
            <person name="Nishida K"/>
            <person name="Terakita A"/>
            <person name="Kuratani S"/>
            <person name="Sato K"/>
            <person name="Hyodo S Kuraku.S."/>
        </authorList>
    </citation>
    <scope>NUCLEOTIDE SEQUENCE [LARGE SCALE GENOMIC DNA]</scope>
</reference>
<dbReference type="EMBL" id="BFAA01006825">
    <property type="protein sequence ID" value="GCB64952.1"/>
    <property type="molecule type" value="Genomic_DNA"/>
</dbReference>
<keyword evidence="2" id="KW-1185">Reference proteome</keyword>
<accession>A0A401NVR2</accession>
<sequence length="47" mass="5606">MLYPSQHLHLSEQHQFDGMLNSFDLQPKEITMERHVPVHPLPEEIQK</sequence>
<evidence type="ECO:0000313" key="2">
    <source>
        <dbReference type="Proteomes" id="UP000288216"/>
    </source>
</evidence>
<name>A0A401NVR2_SCYTO</name>
<comment type="caution">
    <text evidence="1">The sequence shown here is derived from an EMBL/GenBank/DDBJ whole genome shotgun (WGS) entry which is preliminary data.</text>
</comment>
<evidence type="ECO:0000313" key="1">
    <source>
        <dbReference type="EMBL" id="GCB64952.1"/>
    </source>
</evidence>
<organism evidence="1 2">
    <name type="scientific">Scyliorhinus torazame</name>
    <name type="common">Cloudy catshark</name>
    <name type="synonym">Catulus torazame</name>
    <dbReference type="NCBI Taxonomy" id="75743"/>
    <lineage>
        <taxon>Eukaryota</taxon>
        <taxon>Metazoa</taxon>
        <taxon>Chordata</taxon>
        <taxon>Craniata</taxon>
        <taxon>Vertebrata</taxon>
        <taxon>Chondrichthyes</taxon>
        <taxon>Elasmobranchii</taxon>
        <taxon>Galeomorphii</taxon>
        <taxon>Galeoidea</taxon>
        <taxon>Carcharhiniformes</taxon>
        <taxon>Scyliorhinidae</taxon>
        <taxon>Scyliorhinus</taxon>
    </lineage>
</organism>
<feature type="non-terminal residue" evidence="1">
    <location>
        <position position="47"/>
    </location>
</feature>
<proteinExistence type="predicted"/>
<dbReference type="Proteomes" id="UP000288216">
    <property type="component" value="Unassembled WGS sequence"/>
</dbReference>
<gene>
    <name evidence="1" type="ORF">scyTo_0013405</name>
</gene>